<dbReference type="RefSeq" id="WP_262597515.1">
    <property type="nucleotide sequence ID" value="NZ_CP103300.1"/>
</dbReference>
<organism evidence="1 2">
    <name type="scientific">Endozoicomonas euniceicola</name>
    <dbReference type="NCBI Taxonomy" id="1234143"/>
    <lineage>
        <taxon>Bacteria</taxon>
        <taxon>Pseudomonadati</taxon>
        <taxon>Pseudomonadota</taxon>
        <taxon>Gammaproteobacteria</taxon>
        <taxon>Oceanospirillales</taxon>
        <taxon>Endozoicomonadaceae</taxon>
        <taxon>Endozoicomonas</taxon>
    </lineage>
</organism>
<proteinExistence type="predicted"/>
<dbReference type="EMBL" id="CP103300">
    <property type="protein sequence ID" value="UYM15479.1"/>
    <property type="molecule type" value="Genomic_DNA"/>
</dbReference>
<gene>
    <name evidence="1" type="ORF">NX720_21925</name>
</gene>
<keyword evidence="2" id="KW-1185">Reference proteome</keyword>
<dbReference type="SUPFAM" id="SSF89447">
    <property type="entry name" value="AbrB/MazE/MraZ-like"/>
    <property type="match status" value="1"/>
</dbReference>
<evidence type="ECO:0000313" key="2">
    <source>
        <dbReference type="Proteomes" id="UP001163255"/>
    </source>
</evidence>
<accession>A0ABY6GRV1</accession>
<evidence type="ECO:0000313" key="1">
    <source>
        <dbReference type="EMBL" id="UYM15479.1"/>
    </source>
</evidence>
<dbReference type="Proteomes" id="UP001163255">
    <property type="component" value="Chromosome"/>
</dbReference>
<protein>
    <submittedName>
        <fullName evidence="1">Uncharacterized protein</fullName>
    </submittedName>
</protein>
<dbReference type="InterPro" id="IPR037914">
    <property type="entry name" value="SpoVT-AbrB_sf"/>
</dbReference>
<reference evidence="1" key="1">
    <citation type="submission" date="2022-10" db="EMBL/GenBank/DDBJ databases">
        <title>Completed Genome Sequence of two octocoral isolated bacterium, Endozoicomonas euniceicola EF212T and Endozoicomonas gorgoniicola PS125T.</title>
        <authorList>
            <person name="Chiou Y.-J."/>
            <person name="Chen Y.-H."/>
        </authorList>
    </citation>
    <scope>NUCLEOTIDE SEQUENCE</scope>
    <source>
        <strain evidence="1">EF212</strain>
    </source>
</reference>
<sequence length="60" mass="6774">MAKVNSKRQVPLTAGQRAELGVKPGDMLDSQIINGMLVLQKKPKVALSHLYRRNLRIMFL</sequence>
<name>A0ABY6GRV1_9GAMM</name>